<reference evidence="11 12" key="1">
    <citation type="journal article" date="2021" name="Comput. Struct. Biotechnol. J.">
        <title>De novo genome assembly of the potent medicinal plant Rehmannia glutinosa using nanopore technology.</title>
        <authorList>
            <person name="Ma L."/>
            <person name="Dong C."/>
            <person name="Song C."/>
            <person name="Wang X."/>
            <person name="Zheng X."/>
            <person name="Niu Y."/>
            <person name="Chen S."/>
            <person name="Feng W."/>
        </authorList>
    </citation>
    <scope>NUCLEOTIDE SEQUENCE [LARGE SCALE GENOMIC DNA]</scope>
    <source>
        <strain evidence="11">DH-2019</strain>
    </source>
</reference>
<evidence type="ECO:0000256" key="2">
    <source>
        <dbReference type="ARBA" id="ARBA00007651"/>
    </source>
</evidence>
<dbReference type="PANTHER" id="PTHR33573:SF50">
    <property type="entry name" value="CASP-LIKE PROTEIN 4A3"/>
    <property type="match status" value="1"/>
</dbReference>
<evidence type="ECO:0000256" key="7">
    <source>
        <dbReference type="ARBA" id="ARBA00023136"/>
    </source>
</evidence>
<protein>
    <recommendedName>
        <fullName evidence="8">CASP-like protein</fullName>
    </recommendedName>
</protein>
<proteinExistence type="inferred from homology"/>
<organism evidence="11 12">
    <name type="scientific">Rehmannia glutinosa</name>
    <name type="common">Chinese foxglove</name>
    <dbReference type="NCBI Taxonomy" id="99300"/>
    <lineage>
        <taxon>Eukaryota</taxon>
        <taxon>Viridiplantae</taxon>
        <taxon>Streptophyta</taxon>
        <taxon>Embryophyta</taxon>
        <taxon>Tracheophyta</taxon>
        <taxon>Spermatophyta</taxon>
        <taxon>Magnoliopsida</taxon>
        <taxon>eudicotyledons</taxon>
        <taxon>Gunneridae</taxon>
        <taxon>Pentapetalae</taxon>
        <taxon>asterids</taxon>
        <taxon>lamiids</taxon>
        <taxon>Lamiales</taxon>
        <taxon>Orobanchaceae</taxon>
        <taxon>Rehmannieae</taxon>
        <taxon>Rehmannia</taxon>
    </lineage>
</organism>
<comment type="caution">
    <text evidence="11">The sequence shown here is derived from an EMBL/GenBank/DDBJ whole genome shotgun (WGS) entry which is preliminary data.</text>
</comment>
<evidence type="ECO:0000256" key="5">
    <source>
        <dbReference type="ARBA" id="ARBA00022692"/>
    </source>
</evidence>
<dbReference type="PANTHER" id="PTHR33573">
    <property type="entry name" value="CASP-LIKE PROTEIN 4A4"/>
    <property type="match status" value="1"/>
</dbReference>
<feature type="compositionally biased region" description="Polar residues" evidence="9">
    <location>
        <begin position="59"/>
        <end position="70"/>
    </location>
</feature>
<comment type="subcellular location">
    <subcellularLocation>
        <location evidence="1 8">Cell membrane</location>
        <topology evidence="1 8">Multi-pass membrane protein</topology>
    </subcellularLocation>
</comment>
<keyword evidence="4 8" id="KW-1003">Cell membrane</keyword>
<evidence type="ECO:0000256" key="3">
    <source>
        <dbReference type="ARBA" id="ARBA00011489"/>
    </source>
</evidence>
<sequence>MSDNESTTSQVDSWHSPLRSENDDSAENNCRSIVVVDKYSSPGKSNIPAAVENSEKPTSENLDSPASPHTASPAVVGLNKFVREETPSAVKKVGPVSGGGGGLEEGYGGGRTEDVGGERRSRASILKRSDRNVAVRKVALGFRVFEVIACLISFSVMAADKTQGWTGDSFHRYIEYRYCLAVNVIGFVYSGFQAFDLAYYLGTGKHVIAHHLRYHFDFILDQATVEACAVSAIDPGKLETAGVSTNTMNISSTNHVSLTSVYQILAYLLMSASSSAATRVDDWISNWGGDEFTLMASASISMSFLAFMAFALSSLISGYNLCNRDST</sequence>
<feature type="compositionally biased region" description="Polar residues" evidence="9">
    <location>
        <begin position="1"/>
        <end position="13"/>
    </location>
</feature>
<accession>A0ABR0X285</accession>
<feature type="domain" description="Casparian strip membrane protein" evidence="10">
    <location>
        <begin position="134"/>
        <end position="226"/>
    </location>
</feature>
<evidence type="ECO:0000313" key="12">
    <source>
        <dbReference type="Proteomes" id="UP001318860"/>
    </source>
</evidence>
<comment type="similarity">
    <text evidence="2 8">Belongs to the Casparian strip membrane proteins (CASP) family.</text>
</comment>
<evidence type="ECO:0000256" key="1">
    <source>
        <dbReference type="ARBA" id="ARBA00004651"/>
    </source>
</evidence>
<dbReference type="InterPro" id="IPR006702">
    <property type="entry name" value="CASP_dom"/>
</dbReference>
<dbReference type="EMBL" id="JABTTQ020000006">
    <property type="protein sequence ID" value="KAK6153311.1"/>
    <property type="molecule type" value="Genomic_DNA"/>
</dbReference>
<evidence type="ECO:0000313" key="11">
    <source>
        <dbReference type="EMBL" id="KAK6153311.1"/>
    </source>
</evidence>
<evidence type="ECO:0000256" key="4">
    <source>
        <dbReference type="ARBA" id="ARBA00022475"/>
    </source>
</evidence>
<evidence type="ECO:0000259" key="10">
    <source>
        <dbReference type="Pfam" id="PF04535"/>
    </source>
</evidence>
<keyword evidence="5 8" id="KW-0812">Transmembrane</keyword>
<evidence type="ECO:0000256" key="8">
    <source>
        <dbReference type="RuleBase" id="RU361233"/>
    </source>
</evidence>
<keyword evidence="12" id="KW-1185">Reference proteome</keyword>
<feature type="region of interest" description="Disordered" evidence="9">
    <location>
        <begin position="1"/>
        <end position="71"/>
    </location>
</feature>
<dbReference type="Proteomes" id="UP001318860">
    <property type="component" value="Unassembled WGS sequence"/>
</dbReference>
<gene>
    <name evidence="11" type="ORF">DH2020_012950</name>
</gene>
<feature type="transmembrane region" description="Helical" evidence="8">
    <location>
        <begin position="261"/>
        <end position="280"/>
    </location>
</feature>
<feature type="transmembrane region" description="Helical" evidence="8">
    <location>
        <begin position="178"/>
        <end position="201"/>
    </location>
</feature>
<feature type="compositionally biased region" description="Gly residues" evidence="9">
    <location>
        <begin position="96"/>
        <end position="110"/>
    </location>
</feature>
<evidence type="ECO:0000256" key="9">
    <source>
        <dbReference type="SAM" id="MobiDB-lite"/>
    </source>
</evidence>
<keyword evidence="7 8" id="KW-0472">Membrane</keyword>
<feature type="domain" description="Casparian strip membrane protein" evidence="10">
    <location>
        <begin position="258"/>
        <end position="308"/>
    </location>
</feature>
<keyword evidence="6 8" id="KW-1133">Transmembrane helix</keyword>
<evidence type="ECO:0000256" key="6">
    <source>
        <dbReference type="ARBA" id="ARBA00022989"/>
    </source>
</evidence>
<dbReference type="Pfam" id="PF04535">
    <property type="entry name" value="CASP_dom"/>
    <property type="match status" value="2"/>
</dbReference>
<feature type="transmembrane region" description="Helical" evidence="8">
    <location>
        <begin position="138"/>
        <end position="158"/>
    </location>
</feature>
<name>A0ABR0X285_REHGL</name>
<comment type="subunit">
    <text evidence="3 8">Homodimer and heterodimers.</text>
</comment>
<feature type="transmembrane region" description="Helical" evidence="8">
    <location>
        <begin position="300"/>
        <end position="322"/>
    </location>
</feature>
<feature type="region of interest" description="Disordered" evidence="9">
    <location>
        <begin position="89"/>
        <end position="119"/>
    </location>
</feature>